<evidence type="ECO:0000313" key="6">
    <source>
        <dbReference type="EMBL" id="NML30394.1"/>
    </source>
</evidence>
<comment type="caution">
    <text evidence="6">The sequence shown here is derived from an EMBL/GenBank/DDBJ whole genome shotgun (WGS) entry which is preliminary data.</text>
</comment>
<evidence type="ECO:0000313" key="7">
    <source>
        <dbReference type="Proteomes" id="UP000583127"/>
    </source>
</evidence>
<dbReference type="InterPro" id="IPR050559">
    <property type="entry name" value="P-Pant_transferase_sf"/>
</dbReference>
<dbReference type="PANTHER" id="PTHR12215">
    <property type="entry name" value="PHOSPHOPANTETHEINE TRANSFERASE"/>
    <property type="match status" value="1"/>
</dbReference>
<keyword evidence="7" id="KW-1185">Reference proteome</keyword>
<dbReference type="GO" id="GO:0000287">
    <property type="term" value="F:magnesium ion binding"/>
    <property type="evidence" value="ECO:0007669"/>
    <property type="project" value="InterPro"/>
</dbReference>
<evidence type="ECO:0000256" key="1">
    <source>
        <dbReference type="ARBA" id="ARBA00010990"/>
    </source>
</evidence>
<evidence type="ECO:0000256" key="3">
    <source>
        <dbReference type="SAM" id="MobiDB-lite"/>
    </source>
</evidence>
<dbReference type="SUPFAM" id="SSF56214">
    <property type="entry name" value="4'-phosphopantetheinyl transferase"/>
    <property type="match status" value="2"/>
</dbReference>
<keyword evidence="2 6" id="KW-0808">Transferase</keyword>
<dbReference type="InterPro" id="IPR037143">
    <property type="entry name" value="4-PPantetheinyl_Trfase_dom_sf"/>
</dbReference>
<dbReference type="GO" id="GO:0005829">
    <property type="term" value="C:cytosol"/>
    <property type="evidence" value="ECO:0007669"/>
    <property type="project" value="TreeGrafter"/>
</dbReference>
<dbReference type="Pfam" id="PF01648">
    <property type="entry name" value="ACPS"/>
    <property type="match status" value="1"/>
</dbReference>
<dbReference type="RefSeq" id="WP_169496656.1">
    <property type="nucleotide sequence ID" value="NZ_JABBFZ010000002.1"/>
</dbReference>
<protein>
    <submittedName>
        <fullName evidence="6">4'-phosphopantetheinyl transferase superfamily protein</fullName>
    </submittedName>
</protein>
<feature type="region of interest" description="Disordered" evidence="3">
    <location>
        <begin position="85"/>
        <end position="112"/>
    </location>
</feature>
<dbReference type="GO" id="GO:0019878">
    <property type="term" value="P:lysine biosynthetic process via aminoadipic acid"/>
    <property type="evidence" value="ECO:0007669"/>
    <property type="project" value="TreeGrafter"/>
</dbReference>
<organism evidence="6 7">
    <name type="scientific">Paraburkholderia antibiotica</name>
    <dbReference type="NCBI Taxonomy" id="2728839"/>
    <lineage>
        <taxon>Bacteria</taxon>
        <taxon>Pseudomonadati</taxon>
        <taxon>Pseudomonadota</taxon>
        <taxon>Betaproteobacteria</taxon>
        <taxon>Burkholderiales</taxon>
        <taxon>Burkholderiaceae</taxon>
        <taxon>Paraburkholderia</taxon>
    </lineage>
</organism>
<gene>
    <name evidence="6" type="ORF">HHL14_06070</name>
</gene>
<name>A0A7X9X358_9BURK</name>
<dbReference type="InterPro" id="IPR055066">
    <property type="entry name" value="AASDHPPT_N"/>
</dbReference>
<feature type="domain" description="4'-phosphopantetheinyl transferase" evidence="4">
    <location>
        <begin position="135"/>
        <end position="215"/>
    </location>
</feature>
<dbReference type="Pfam" id="PF22624">
    <property type="entry name" value="AASDHPPT_N"/>
    <property type="match status" value="1"/>
</dbReference>
<sequence length="263" mass="28630">MTATAAPDFDVCALDVPRAYAVGVEVFRLKFDFGLTLDHPAFVVLSDDERARATRYLRHEDTLRHAQTRVILRALLAARTGVPPGELRFEQDATGRPRLGPPSGPRSTQPDRWPDFNVSHSGHYALIAIAARRKVGIDIEVAREDKNWQALTPAVFAPRDEAQVAALPAERRAAAFYDIWTAKEALLKALGVGIGEGMTWFSVLGDGARDPHVAVDDPRARNGHALMQLDVVWLDVPAGYAGCVAWSRDMVAPAAEASSTADT</sequence>
<dbReference type="PANTHER" id="PTHR12215:SF10">
    <property type="entry name" value="L-AMINOADIPATE-SEMIALDEHYDE DEHYDROGENASE-PHOSPHOPANTETHEINYL TRANSFERASE"/>
    <property type="match status" value="1"/>
</dbReference>
<evidence type="ECO:0000259" key="5">
    <source>
        <dbReference type="Pfam" id="PF22624"/>
    </source>
</evidence>
<evidence type="ECO:0000259" key="4">
    <source>
        <dbReference type="Pfam" id="PF01648"/>
    </source>
</evidence>
<dbReference type="EMBL" id="JABBFZ010000002">
    <property type="protein sequence ID" value="NML30394.1"/>
    <property type="molecule type" value="Genomic_DNA"/>
</dbReference>
<reference evidence="6 7" key="1">
    <citation type="submission" date="2020-04" db="EMBL/GenBank/DDBJ databases">
        <title>Paraburkholderia sp. G-4-1-8 isolated from soil.</title>
        <authorList>
            <person name="Dahal R.H."/>
        </authorList>
    </citation>
    <scope>NUCLEOTIDE SEQUENCE [LARGE SCALE GENOMIC DNA]</scope>
    <source>
        <strain evidence="6 7">G-4-1-8</strain>
    </source>
</reference>
<comment type="similarity">
    <text evidence="1">Belongs to the P-Pant transferase superfamily. Gsp/Sfp/HetI/AcpT family.</text>
</comment>
<evidence type="ECO:0000256" key="2">
    <source>
        <dbReference type="ARBA" id="ARBA00022679"/>
    </source>
</evidence>
<dbReference type="GO" id="GO:0008897">
    <property type="term" value="F:holo-[acyl-carrier-protein] synthase activity"/>
    <property type="evidence" value="ECO:0007669"/>
    <property type="project" value="InterPro"/>
</dbReference>
<dbReference type="Gene3D" id="3.90.470.20">
    <property type="entry name" value="4'-phosphopantetheinyl transferase domain"/>
    <property type="match status" value="2"/>
</dbReference>
<dbReference type="InterPro" id="IPR008278">
    <property type="entry name" value="4-PPantetheinyl_Trfase_dom"/>
</dbReference>
<proteinExistence type="inferred from homology"/>
<feature type="domain" description="4'-phosphopantetheinyl transferase N-terminal" evidence="5">
    <location>
        <begin position="42"/>
        <end position="128"/>
    </location>
</feature>
<dbReference type="Proteomes" id="UP000583127">
    <property type="component" value="Unassembled WGS sequence"/>
</dbReference>
<accession>A0A7X9X358</accession>
<dbReference type="AlphaFoldDB" id="A0A7X9X358"/>